<protein>
    <submittedName>
        <fullName evidence="2">Uncharacterized protein</fullName>
    </submittedName>
</protein>
<reference evidence="3" key="1">
    <citation type="submission" date="2019-05" db="EMBL/GenBank/DDBJ databases">
        <title>Complete genome sequencing of Absiella argi strain JCM 30884.</title>
        <authorList>
            <person name="Sakamoto M."/>
            <person name="Murakami T."/>
            <person name="Mori H."/>
        </authorList>
    </citation>
    <scope>NUCLEOTIDE SEQUENCE [LARGE SCALE GENOMIC DNA]</scope>
    <source>
        <strain evidence="3">JCM 30884</strain>
    </source>
</reference>
<feature type="chain" id="PRO_5026813476" evidence="1">
    <location>
        <begin position="27"/>
        <end position="185"/>
    </location>
</feature>
<feature type="signal peptide" evidence="1">
    <location>
        <begin position="1"/>
        <end position="26"/>
    </location>
</feature>
<name>A0A6N4TLV8_9FIRM</name>
<dbReference type="KEGG" id="aarg:Aargi30884_pA0010"/>
<geneLocation type="plasmid" evidence="3">
    <name>pabar1 dna</name>
</geneLocation>
<dbReference type="RefSeq" id="WP_163052720.1">
    <property type="nucleotide sequence ID" value="NZ_AP019696.1"/>
</dbReference>
<sequence>MKKLLKYFLSFALIFSVFTPSLLINAKESDETGCPISTAREPIDCNPTNSYRTKNVKKGKVVYGDFKTIVENTTGAKTDGATLGGSKTFTWGNSVNVSISTAAKNSLNSALGFSVSSSYSVTASYSIKLKKGQKGRIKVRPAYDTYTATIDNYYSGTVGCNFWKKYKDVTVKKYSHPDYSDDVWY</sequence>
<dbReference type="Proteomes" id="UP000464754">
    <property type="component" value="Plasmid pABar1"/>
</dbReference>
<dbReference type="EMBL" id="AP019696">
    <property type="protein sequence ID" value="BBK24060.1"/>
    <property type="molecule type" value="Genomic_DNA"/>
</dbReference>
<keyword evidence="2" id="KW-0614">Plasmid</keyword>
<keyword evidence="3" id="KW-1185">Reference proteome</keyword>
<dbReference type="AlphaFoldDB" id="A0A6N4TLV8"/>
<accession>A0A6N4TLV8</accession>
<keyword evidence="1" id="KW-0732">Signal</keyword>
<evidence type="ECO:0000256" key="1">
    <source>
        <dbReference type="SAM" id="SignalP"/>
    </source>
</evidence>
<evidence type="ECO:0000313" key="3">
    <source>
        <dbReference type="Proteomes" id="UP000464754"/>
    </source>
</evidence>
<proteinExistence type="predicted"/>
<gene>
    <name evidence="2" type="ORF">Aargi30884_pA0010</name>
</gene>
<organism evidence="2 3">
    <name type="scientific">Amedibacterium intestinale</name>
    <dbReference type="NCBI Taxonomy" id="2583452"/>
    <lineage>
        <taxon>Bacteria</taxon>
        <taxon>Bacillati</taxon>
        <taxon>Bacillota</taxon>
        <taxon>Erysipelotrichia</taxon>
        <taxon>Erysipelotrichales</taxon>
        <taxon>Erysipelotrichaceae</taxon>
        <taxon>Amedibacterium</taxon>
    </lineage>
</organism>
<evidence type="ECO:0000313" key="2">
    <source>
        <dbReference type="EMBL" id="BBK24060.1"/>
    </source>
</evidence>